<reference evidence="1 2" key="1">
    <citation type="submission" date="2021-01" db="EMBL/GenBank/DDBJ databases">
        <title>Whole genome shotgun sequence of Actinoplanes humidus NBRC 14915.</title>
        <authorList>
            <person name="Komaki H."/>
            <person name="Tamura T."/>
        </authorList>
    </citation>
    <scope>NUCLEOTIDE SEQUENCE [LARGE SCALE GENOMIC DNA]</scope>
    <source>
        <strain evidence="1 2">NBRC 14915</strain>
    </source>
</reference>
<proteinExistence type="predicted"/>
<evidence type="ECO:0000313" key="1">
    <source>
        <dbReference type="EMBL" id="GIE20688.1"/>
    </source>
</evidence>
<name>A0ABQ3ZQ32_9ACTN</name>
<dbReference type="Proteomes" id="UP000603200">
    <property type="component" value="Unassembled WGS sequence"/>
</dbReference>
<dbReference type="EMBL" id="BOMN01000041">
    <property type="protein sequence ID" value="GIE20688.1"/>
    <property type="molecule type" value="Genomic_DNA"/>
</dbReference>
<protein>
    <submittedName>
        <fullName evidence="1">Uncharacterized protein</fullName>
    </submittedName>
</protein>
<keyword evidence="2" id="KW-1185">Reference proteome</keyword>
<organism evidence="1 2">
    <name type="scientific">Winogradskya humida</name>
    <dbReference type="NCBI Taxonomy" id="113566"/>
    <lineage>
        <taxon>Bacteria</taxon>
        <taxon>Bacillati</taxon>
        <taxon>Actinomycetota</taxon>
        <taxon>Actinomycetes</taxon>
        <taxon>Micromonosporales</taxon>
        <taxon>Micromonosporaceae</taxon>
        <taxon>Winogradskya</taxon>
    </lineage>
</organism>
<evidence type="ECO:0000313" key="2">
    <source>
        <dbReference type="Proteomes" id="UP000603200"/>
    </source>
</evidence>
<comment type="caution">
    <text evidence="1">The sequence shown here is derived from an EMBL/GenBank/DDBJ whole genome shotgun (WGS) entry which is preliminary data.</text>
</comment>
<accession>A0ABQ3ZQ32</accession>
<dbReference type="RefSeq" id="WP_203837817.1">
    <property type="nucleotide sequence ID" value="NZ_BAAATV010000008.1"/>
</dbReference>
<sequence length="92" mass="10599">MVEIAVDEKRRAAIELAREMLADGRLEFRVRRSLDGELLDEAQRQISAASPELAISEALRRLVEEGHEKRRAARRRLEQMYDKRDGQLPADA</sequence>
<gene>
    <name evidence="1" type="ORF">Ahu01nite_037900</name>
</gene>